<comment type="caution">
    <text evidence="3">The sequence shown here is derived from an EMBL/GenBank/DDBJ whole genome shotgun (WGS) entry which is preliminary data.</text>
</comment>
<keyword evidence="2" id="KW-0812">Transmembrane</keyword>
<feature type="transmembrane region" description="Helical" evidence="2">
    <location>
        <begin position="481"/>
        <end position="503"/>
    </location>
</feature>
<feature type="transmembrane region" description="Helical" evidence="2">
    <location>
        <begin position="423"/>
        <end position="443"/>
    </location>
</feature>
<protein>
    <recommendedName>
        <fullName evidence="5">Divalent metal cation transporter</fullName>
    </recommendedName>
</protein>
<evidence type="ECO:0000313" key="3">
    <source>
        <dbReference type="EMBL" id="GAA2459495.1"/>
    </source>
</evidence>
<feature type="transmembrane region" description="Helical" evidence="2">
    <location>
        <begin position="449"/>
        <end position="469"/>
    </location>
</feature>
<evidence type="ECO:0008006" key="5">
    <source>
        <dbReference type="Google" id="ProtNLM"/>
    </source>
</evidence>
<feature type="transmembrane region" description="Helical" evidence="2">
    <location>
        <begin position="205"/>
        <end position="229"/>
    </location>
</feature>
<proteinExistence type="predicted"/>
<evidence type="ECO:0000313" key="4">
    <source>
        <dbReference type="Proteomes" id="UP001501231"/>
    </source>
</evidence>
<feature type="transmembrane region" description="Helical" evidence="2">
    <location>
        <begin position="373"/>
        <end position="394"/>
    </location>
</feature>
<gene>
    <name evidence="3" type="ORF">GCM10010191_94700</name>
</gene>
<dbReference type="NCBIfam" id="NF037982">
    <property type="entry name" value="Nramp_1"/>
    <property type="match status" value="1"/>
</dbReference>
<sequence>MADPTLDPASNEPPVPDSSGTATYRLGVSRPDLPITDLPSPEEVFGVRKIGPRELVKYALGPSMIALGISIGSGEWLLGPQAVGQFGFEGIGWIIVVSAVLQTLYNIECSRYVMATGEAPVVGWGRVPPGWILWVPVSVFIVIFSFIVGGWAASAGQGLYALVHGEVPAKGAEEPRIWAIALLVVVFLIAAGARRVSRTLELANWVMIGAILVGLVLVCLFVVPFGLWWDGIKGFVTPAAPPDGITATQIGGLVGFTALASGLNWYVMGHYRDKGYGMGHRTGFIAGLRGERVKLLASGVTFPDDARNRAMWRRWYRLLLTDMWAIFFGGAMLGMLLPTILMARAVEITGTKPTQENVPTFVAAALDAEYGRWLFYLALILGVLILFTTQLGIFEAMVRVTTDAAHATSPRLRGLLEGDPRRFYYPFMLVLLVIIGIILHFALPVSLVQWSANMSNLGALIYPFMLMYLNSRLPRPARPRLWHHVILLLNFLFFGFFFVNFVADFIGDPLITF</sequence>
<evidence type="ECO:0000256" key="2">
    <source>
        <dbReference type="SAM" id="Phobius"/>
    </source>
</evidence>
<accession>A0ABP5XNT2</accession>
<feature type="transmembrane region" description="Helical" evidence="2">
    <location>
        <begin position="315"/>
        <end position="337"/>
    </location>
</feature>
<feature type="transmembrane region" description="Helical" evidence="2">
    <location>
        <begin position="249"/>
        <end position="268"/>
    </location>
</feature>
<evidence type="ECO:0000256" key="1">
    <source>
        <dbReference type="SAM" id="MobiDB-lite"/>
    </source>
</evidence>
<dbReference type="Proteomes" id="UP001501231">
    <property type="component" value="Unassembled WGS sequence"/>
</dbReference>
<name>A0ABP5XNT2_9ACTN</name>
<reference evidence="4" key="1">
    <citation type="journal article" date="2019" name="Int. J. Syst. Evol. Microbiol.">
        <title>The Global Catalogue of Microorganisms (GCM) 10K type strain sequencing project: providing services to taxonomists for standard genome sequencing and annotation.</title>
        <authorList>
            <consortium name="The Broad Institute Genomics Platform"/>
            <consortium name="The Broad Institute Genome Sequencing Center for Infectious Disease"/>
            <person name="Wu L."/>
            <person name="Ma J."/>
        </authorList>
    </citation>
    <scope>NUCLEOTIDE SEQUENCE [LARGE SCALE GENOMIC DNA]</scope>
    <source>
        <strain evidence="4">JCM 3325</strain>
    </source>
</reference>
<feature type="transmembrane region" description="Helical" evidence="2">
    <location>
        <begin position="131"/>
        <end position="155"/>
    </location>
</feature>
<feature type="transmembrane region" description="Helical" evidence="2">
    <location>
        <begin position="58"/>
        <end position="78"/>
    </location>
</feature>
<organism evidence="3 4">
    <name type="scientific">Actinomadura vinacea</name>
    <dbReference type="NCBI Taxonomy" id="115336"/>
    <lineage>
        <taxon>Bacteria</taxon>
        <taxon>Bacillati</taxon>
        <taxon>Actinomycetota</taxon>
        <taxon>Actinomycetes</taxon>
        <taxon>Streptosporangiales</taxon>
        <taxon>Thermomonosporaceae</taxon>
        <taxon>Actinomadura</taxon>
    </lineage>
</organism>
<dbReference type="RefSeq" id="WP_344598652.1">
    <property type="nucleotide sequence ID" value="NZ_BAAARW010000050.1"/>
</dbReference>
<feature type="region of interest" description="Disordered" evidence="1">
    <location>
        <begin position="1"/>
        <end position="23"/>
    </location>
</feature>
<keyword evidence="4" id="KW-1185">Reference proteome</keyword>
<keyword evidence="2" id="KW-1133">Transmembrane helix</keyword>
<feature type="transmembrane region" description="Helical" evidence="2">
    <location>
        <begin position="175"/>
        <end position="193"/>
    </location>
</feature>
<feature type="transmembrane region" description="Helical" evidence="2">
    <location>
        <begin position="90"/>
        <end position="107"/>
    </location>
</feature>
<dbReference type="EMBL" id="BAAARW010000050">
    <property type="protein sequence ID" value="GAA2459495.1"/>
    <property type="molecule type" value="Genomic_DNA"/>
</dbReference>
<keyword evidence="2" id="KW-0472">Membrane</keyword>